<evidence type="ECO:0000313" key="5">
    <source>
        <dbReference type="EMBL" id="BAF39829.1"/>
    </source>
</evidence>
<evidence type="ECO:0000256" key="2">
    <source>
        <dbReference type="ARBA" id="ARBA00023125"/>
    </source>
</evidence>
<dbReference type="Gene3D" id="2.60.120.10">
    <property type="entry name" value="Jelly Rolls"/>
    <property type="match status" value="1"/>
</dbReference>
<dbReference type="DNASU" id="4556768"/>
<dbReference type="GO" id="GO:0043565">
    <property type="term" value="F:sequence-specific DNA binding"/>
    <property type="evidence" value="ECO:0007669"/>
    <property type="project" value="InterPro"/>
</dbReference>
<dbReference type="SUPFAM" id="SSF51182">
    <property type="entry name" value="RmlC-like cupins"/>
    <property type="match status" value="1"/>
</dbReference>
<dbReference type="PANTHER" id="PTHR43280:SF28">
    <property type="entry name" value="HTH-TYPE TRANSCRIPTIONAL ACTIVATOR RHAS"/>
    <property type="match status" value="1"/>
</dbReference>
<dbReference type="STRING" id="367928.BAD_1048"/>
<name>A1A296_BIFAA</name>
<dbReference type="InterPro" id="IPR014710">
    <property type="entry name" value="RmlC-like_jellyroll"/>
</dbReference>
<dbReference type="HOGENOM" id="CLU_000445_88_3_11"/>
<dbReference type="SUPFAM" id="SSF46689">
    <property type="entry name" value="Homeodomain-like"/>
    <property type="match status" value="1"/>
</dbReference>
<feature type="domain" description="HTH araC/xylS-type" evidence="4">
    <location>
        <begin position="244"/>
        <end position="342"/>
    </location>
</feature>
<dbReference type="PANTHER" id="PTHR43280">
    <property type="entry name" value="ARAC-FAMILY TRANSCRIPTIONAL REGULATOR"/>
    <property type="match status" value="1"/>
</dbReference>
<reference evidence="5 6" key="1">
    <citation type="submission" date="2006-12" db="EMBL/GenBank/DDBJ databases">
        <title>Bifidobacterium adolescentis complete genome sequence.</title>
        <authorList>
            <person name="Suzuki T."/>
            <person name="Tsuda Y."/>
            <person name="Kanou N."/>
            <person name="Inoue T."/>
            <person name="Kumazaki K."/>
            <person name="Nagano S."/>
            <person name="Hirai S."/>
            <person name="Tanaka K."/>
            <person name="Watanabe K."/>
        </authorList>
    </citation>
    <scope>NUCLEOTIDE SEQUENCE [LARGE SCALE GENOMIC DNA]</scope>
    <source>
        <strain evidence="6">ATCC 15703 / DSM 20083 / NCTC 11814 / E194a</strain>
    </source>
</reference>
<keyword evidence="2" id="KW-0238">DNA-binding</keyword>
<accession>A1A296</accession>
<dbReference type="InterPro" id="IPR003313">
    <property type="entry name" value="AraC-bd"/>
</dbReference>
<dbReference type="EMBL" id="AP009256">
    <property type="protein sequence ID" value="BAF39829.1"/>
    <property type="molecule type" value="Genomic_DNA"/>
</dbReference>
<evidence type="ECO:0000259" key="4">
    <source>
        <dbReference type="PROSITE" id="PS01124"/>
    </source>
</evidence>
<dbReference type="InterPro" id="IPR011051">
    <property type="entry name" value="RmlC_Cupin_sf"/>
</dbReference>
<proteinExistence type="predicted"/>
<dbReference type="InterPro" id="IPR020449">
    <property type="entry name" value="Tscrpt_reg_AraC-type_HTH"/>
</dbReference>
<dbReference type="AlphaFoldDB" id="A1A296"/>
<evidence type="ECO:0000313" key="6">
    <source>
        <dbReference type="Proteomes" id="UP000008702"/>
    </source>
</evidence>
<dbReference type="Proteomes" id="UP000008702">
    <property type="component" value="Chromosome"/>
</dbReference>
<evidence type="ECO:0000256" key="3">
    <source>
        <dbReference type="ARBA" id="ARBA00023163"/>
    </source>
</evidence>
<keyword evidence="1" id="KW-0805">Transcription regulation</keyword>
<dbReference type="PRINTS" id="PR00032">
    <property type="entry name" value="HTHARAC"/>
</dbReference>
<dbReference type="SMART" id="SM00342">
    <property type="entry name" value="HTH_ARAC"/>
    <property type="match status" value="1"/>
</dbReference>
<dbReference type="GO" id="GO:0003700">
    <property type="term" value="F:DNA-binding transcription factor activity"/>
    <property type="evidence" value="ECO:0007669"/>
    <property type="project" value="InterPro"/>
</dbReference>
<dbReference type="KEGG" id="bad:BAD_1048"/>
<dbReference type="InterPro" id="IPR018060">
    <property type="entry name" value="HTH_AraC"/>
</dbReference>
<keyword evidence="6" id="KW-1185">Reference proteome</keyword>
<dbReference type="PaxDb" id="1680-BADO_1099"/>
<sequence>MHYLPFIRVVMNTADEDAQMERDEWASREVMPITNWGRRPDGSEIVQYDAPMFFSFTEHSLLHQYPHMRAECHWHVDLELTYIIHGHMWYFVNGETVRLDEGQAIFVNSRQLHYGFTKDGSDCEFSCTLLNPAKMCASFEVYDRFIAPLMAENTMPYAVITDDTAPGRRLLATIRQLHAAKFGPLERSERSAEPLPADDMTLTDNTEALTVLSCFYAVVRDILAIAGSHCATSTAPHPRIVTLRKMIDYVQRYYVRPITLKQIASAGSVGRTTCASIFRESLNQSPIEFVNDVRVRAAANLLVTSSLPIATVAKQTGFSSASFFSRTFHRFMGVTPITYRTTHTKRKSEE</sequence>
<keyword evidence="3" id="KW-0804">Transcription</keyword>
<gene>
    <name evidence="5" type="primary">ydeC</name>
    <name evidence="5" type="ordered locus">BAD_1048</name>
</gene>
<dbReference type="Pfam" id="PF12833">
    <property type="entry name" value="HTH_18"/>
    <property type="match status" value="1"/>
</dbReference>
<organism evidence="5 6">
    <name type="scientific">Bifidobacterium adolescentis (strain ATCC 15703 / DSM 20083 / NCTC 11814 / E194a)</name>
    <dbReference type="NCBI Taxonomy" id="367928"/>
    <lineage>
        <taxon>Bacteria</taxon>
        <taxon>Bacillati</taxon>
        <taxon>Actinomycetota</taxon>
        <taxon>Actinomycetes</taxon>
        <taxon>Bifidobacteriales</taxon>
        <taxon>Bifidobacteriaceae</taxon>
        <taxon>Bifidobacterium</taxon>
    </lineage>
</organism>
<dbReference type="Pfam" id="PF02311">
    <property type="entry name" value="AraC_binding"/>
    <property type="match status" value="1"/>
</dbReference>
<dbReference type="InterPro" id="IPR009057">
    <property type="entry name" value="Homeodomain-like_sf"/>
</dbReference>
<evidence type="ECO:0000256" key="1">
    <source>
        <dbReference type="ARBA" id="ARBA00023015"/>
    </source>
</evidence>
<protein>
    <recommendedName>
        <fullName evidence="4">HTH araC/xylS-type domain-containing protein</fullName>
    </recommendedName>
</protein>
<dbReference type="Gene3D" id="1.10.10.60">
    <property type="entry name" value="Homeodomain-like"/>
    <property type="match status" value="1"/>
</dbReference>
<dbReference type="PROSITE" id="PS01124">
    <property type="entry name" value="HTH_ARAC_FAMILY_2"/>
    <property type="match status" value="1"/>
</dbReference>